<reference evidence="3" key="2">
    <citation type="submission" date="2020-11" db="EMBL/GenBank/DDBJ databases">
        <authorList>
            <person name="McCartney M.A."/>
            <person name="Auch B."/>
            <person name="Kono T."/>
            <person name="Mallez S."/>
            <person name="Becker A."/>
            <person name="Gohl D.M."/>
            <person name="Silverstein K.A.T."/>
            <person name="Koren S."/>
            <person name="Bechman K.B."/>
            <person name="Herman A."/>
            <person name="Abrahante J.E."/>
            <person name="Garbe J."/>
        </authorList>
    </citation>
    <scope>NUCLEOTIDE SEQUENCE</scope>
    <source>
        <strain evidence="3">Duluth1</strain>
        <tissue evidence="3">Whole animal</tissue>
    </source>
</reference>
<reference evidence="3" key="1">
    <citation type="journal article" date="2019" name="bioRxiv">
        <title>The Genome of the Zebra Mussel, Dreissena polymorpha: A Resource for Invasive Species Research.</title>
        <authorList>
            <person name="McCartney M.A."/>
            <person name="Auch B."/>
            <person name="Kono T."/>
            <person name="Mallez S."/>
            <person name="Zhang Y."/>
            <person name="Obille A."/>
            <person name="Becker A."/>
            <person name="Abrahante J.E."/>
            <person name="Garbe J."/>
            <person name="Badalamenti J.P."/>
            <person name="Herman A."/>
            <person name="Mangelson H."/>
            <person name="Liachko I."/>
            <person name="Sullivan S."/>
            <person name="Sone E.D."/>
            <person name="Koren S."/>
            <person name="Silverstein K.A.T."/>
            <person name="Beckman K.B."/>
            <person name="Gohl D.M."/>
        </authorList>
    </citation>
    <scope>NUCLEOTIDE SEQUENCE</scope>
    <source>
        <strain evidence="3">Duluth1</strain>
        <tissue evidence="3">Whole animal</tissue>
    </source>
</reference>
<evidence type="ECO:0000313" key="3">
    <source>
        <dbReference type="EMBL" id="KAH3771711.1"/>
    </source>
</evidence>
<dbReference type="InterPro" id="IPR051023">
    <property type="entry name" value="PP2A_Regulatory_Subunit_A"/>
</dbReference>
<dbReference type="EMBL" id="JAIWYP010000009">
    <property type="protein sequence ID" value="KAH3771711.1"/>
    <property type="molecule type" value="Genomic_DNA"/>
</dbReference>
<comment type="caution">
    <text evidence="3">The sequence shown here is derived from an EMBL/GenBank/DDBJ whole genome shotgun (WGS) entry which is preliminary data.</text>
</comment>
<sequence>MRQPIKSPQQYHEALSNMADINLYHGEGDDNADDGYGLEDNLDCEEPFSVDDNLSALQKLEKYMESDNVYTRQMVAKGLLDTLHSVDTEQTRAVLTAMVKLSEDSDPIVRSELMDQVPHIALYCHKNGDLIHNAVEEYILPMVVRYLDDANNQVRKTSQAALLVLLEQDLVTKELVESLVVHVILELAGVDSLDEYRTEAVALMSKMAPLLGKEMTERVFLDRFCEMCTDPLFHVRKVCAANFGDFCSVVSQESTEKKLLPKFYYLCEDGVWGVRKACAECFMTVSCTCSHDVRKTELSALFVSLLCDQSRWVRMAAFQQLGPFISTFADADCTGLYMQEDGSLVFKPSYAMKKRQKEEEEDSVVSEIVDCDSKTLPDVIPTNMLEQNQSAVCDITANVMMVDMDTSADNDSLEDKKKKVGTESEWRDFGSSPGLVQVNTDKSVEEIRAEHYVGQNIEKDKIVETLSDEKTIESNVVEPVQDIVDTQTSTGHNSNNNLTEEHIGDVHTIGTNSGAQDDSSDIVKSLNDAKHKVESVQDQSEHQEVAVNVENSSNFNSFQFWRTPLPVVELDLDLLQDSSTEPEMFRDPFEDNRPHTDQCAAFANTLEDLSICDNLPNTVIDDQYRMSRESLGSNEVDISDIEPITPIDDTEETTMRVINGVVQDLSDINLGHIDSKLLLSLLPLADLSGGVSNMMYMDHDFSSLSPSGLHGNLPDDATLAQQQDIIPQSLLENYLGMTEPSRAQTVDTDITKYCAYNLPAVAYTLGRENWHCIRNLYETLAADMQWKVRRTLAFSIHELAVILGEEITHRDLVPVFDGFLKDLDEVRIGILRHLADFLKFLHPNVRRQYLIKVQDFMNVDNSRNWRFRQELAEQLALIAELYSATEISDHLLPMAIALAEDKVAEVRLDAYHLISVMIKRMRDSGDEKLVQYLINQLIQKFALNSNWARRQIYTLLCSSVVREESLSPQEFARDMLPSLLDLVKDTVPNVRITLAKTLYSYINNEKYSGCEGHSSVSEVEEVMSQLRLDSDRDVRFYCSPEAYQETTAYSDDTNSLNEYQYSGGM</sequence>
<evidence type="ECO:0008006" key="5">
    <source>
        <dbReference type="Google" id="ProtNLM"/>
    </source>
</evidence>
<proteinExistence type="predicted"/>
<dbReference type="SUPFAM" id="SSF48371">
    <property type="entry name" value="ARM repeat"/>
    <property type="match status" value="1"/>
</dbReference>
<dbReference type="AlphaFoldDB" id="A0A9D4IDV0"/>
<dbReference type="InterPro" id="IPR016024">
    <property type="entry name" value="ARM-type_fold"/>
</dbReference>
<protein>
    <recommendedName>
        <fullName evidence="5">Serine/threonine-protein phosphatase 4 regulatory subunit 1</fullName>
    </recommendedName>
</protein>
<dbReference type="Proteomes" id="UP000828390">
    <property type="component" value="Unassembled WGS sequence"/>
</dbReference>
<dbReference type="PANTHER" id="PTHR10648:SF1">
    <property type="entry name" value="SERINE_THREONINE-PROTEIN PHOSPHATASE 4 REGULATORY SUBUNIT 1"/>
    <property type="match status" value="1"/>
</dbReference>
<evidence type="ECO:0000313" key="4">
    <source>
        <dbReference type="Proteomes" id="UP000828390"/>
    </source>
</evidence>
<feature type="repeat" description="HEAT" evidence="2">
    <location>
        <begin position="975"/>
        <end position="998"/>
    </location>
</feature>
<evidence type="ECO:0000256" key="1">
    <source>
        <dbReference type="ARBA" id="ARBA00022737"/>
    </source>
</evidence>
<keyword evidence="4" id="KW-1185">Reference proteome</keyword>
<dbReference type="PANTHER" id="PTHR10648">
    <property type="entry name" value="SERINE/THREONINE-PROTEIN PHOSPHATASE PP2A 65 KDA REGULATORY SUBUNIT"/>
    <property type="match status" value="1"/>
</dbReference>
<dbReference type="GO" id="GO:0019888">
    <property type="term" value="F:protein phosphatase regulator activity"/>
    <property type="evidence" value="ECO:0007669"/>
    <property type="project" value="TreeGrafter"/>
</dbReference>
<accession>A0A9D4IDV0</accession>
<dbReference type="InterPro" id="IPR011989">
    <property type="entry name" value="ARM-like"/>
</dbReference>
<organism evidence="3 4">
    <name type="scientific">Dreissena polymorpha</name>
    <name type="common">Zebra mussel</name>
    <name type="synonym">Mytilus polymorpha</name>
    <dbReference type="NCBI Taxonomy" id="45954"/>
    <lineage>
        <taxon>Eukaryota</taxon>
        <taxon>Metazoa</taxon>
        <taxon>Spiralia</taxon>
        <taxon>Lophotrochozoa</taxon>
        <taxon>Mollusca</taxon>
        <taxon>Bivalvia</taxon>
        <taxon>Autobranchia</taxon>
        <taxon>Heteroconchia</taxon>
        <taxon>Euheterodonta</taxon>
        <taxon>Imparidentia</taxon>
        <taxon>Neoheterodontei</taxon>
        <taxon>Myida</taxon>
        <taxon>Dreissenoidea</taxon>
        <taxon>Dreissenidae</taxon>
        <taxon>Dreissena</taxon>
    </lineage>
</organism>
<dbReference type="InterPro" id="IPR021133">
    <property type="entry name" value="HEAT_type_2"/>
</dbReference>
<dbReference type="Gene3D" id="1.25.10.10">
    <property type="entry name" value="Leucine-rich Repeat Variant"/>
    <property type="match status" value="3"/>
</dbReference>
<gene>
    <name evidence="3" type="ORF">DPMN_173039</name>
</gene>
<evidence type="ECO:0000256" key="2">
    <source>
        <dbReference type="PROSITE-ProRule" id="PRU00103"/>
    </source>
</evidence>
<name>A0A9D4IDV0_DREPO</name>
<keyword evidence="1" id="KW-0677">Repeat</keyword>
<dbReference type="GO" id="GO:0005737">
    <property type="term" value="C:cytoplasm"/>
    <property type="evidence" value="ECO:0007669"/>
    <property type="project" value="TreeGrafter"/>
</dbReference>
<dbReference type="PROSITE" id="PS50077">
    <property type="entry name" value="HEAT_REPEAT"/>
    <property type="match status" value="1"/>
</dbReference>